<name>A0A2G1WCW0_9BACT</name>
<dbReference type="CDD" id="cd16031">
    <property type="entry name" value="G6S_like"/>
    <property type="match status" value="1"/>
</dbReference>
<comment type="similarity">
    <text evidence="1">Belongs to the sulfatase family.</text>
</comment>
<dbReference type="PROSITE" id="PS00149">
    <property type="entry name" value="SULFATASE_2"/>
    <property type="match status" value="1"/>
</dbReference>
<dbReference type="SUPFAM" id="SSF53649">
    <property type="entry name" value="Alkaline phosphatase-like"/>
    <property type="match status" value="1"/>
</dbReference>
<evidence type="ECO:0000313" key="7">
    <source>
        <dbReference type="EMBL" id="PHQ36882.1"/>
    </source>
</evidence>
<dbReference type="InterPro" id="IPR017850">
    <property type="entry name" value="Alkaline_phosphatase_core_sf"/>
</dbReference>
<organism evidence="7 8">
    <name type="scientific">Rhodopirellula bahusiensis</name>
    <dbReference type="NCBI Taxonomy" id="2014065"/>
    <lineage>
        <taxon>Bacteria</taxon>
        <taxon>Pseudomonadati</taxon>
        <taxon>Planctomycetota</taxon>
        <taxon>Planctomycetia</taxon>
        <taxon>Pirellulales</taxon>
        <taxon>Pirellulaceae</taxon>
        <taxon>Rhodopirellula</taxon>
    </lineage>
</organism>
<dbReference type="GO" id="GO:0016787">
    <property type="term" value="F:hydrolase activity"/>
    <property type="evidence" value="ECO:0007669"/>
    <property type="project" value="UniProtKB-KW"/>
</dbReference>
<evidence type="ECO:0000256" key="1">
    <source>
        <dbReference type="ARBA" id="ARBA00008779"/>
    </source>
</evidence>
<evidence type="ECO:0000256" key="2">
    <source>
        <dbReference type="ARBA" id="ARBA00022729"/>
    </source>
</evidence>
<dbReference type="GeneID" id="90606770"/>
<dbReference type="PROSITE" id="PS00523">
    <property type="entry name" value="SULFATASE_1"/>
    <property type="match status" value="1"/>
</dbReference>
<feature type="signal peptide" evidence="5">
    <location>
        <begin position="1"/>
        <end position="25"/>
    </location>
</feature>
<dbReference type="PANTHER" id="PTHR43108:SF6">
    <property type="entry name" value="N-SULPHOGLUCOSAMINE SULPHOHYDROLASE"/>
    <property type="match status" value="1"/>
</dbReference>
<dbReference type="InterPro" id="IPR024607">
    <property type="entry name" value="Sulfatase_CS"/>
</dbReference>
<dbReference type="InterPro" id="IPR000917">
    <property type="entry name" value="Sulfatase_N"/>
</dbReference>
<dbReference type="EMBL" id="NIZW01000001">
    <property type="protein sequence ID" value="PHQ36882.1"/>
    <property type="molecule type" value="Genomic_DNA"/>
</dbReference>
<proteinExistence type="inferred from homology"/>
<comment type="caution">
    <text evidence="7">The sequence shown here is derived from an EMBL/GenBank/DDBJ whole genome shotgun (WGS) entry which is preliminary data.</text>
</comment>
<accession>A0A2G1WCW0</accession>
<evidence type="ECO:0000256" key="4">
    <source>
        <dbReference type="ARBA" id="ARBA00023180"/>
    </source>
</evidence>
<sequence length="545" mass="63060">MSNTLIGSRTLIWMLAIAMAPWAVADDRPNIVFIMSDDHTSQAVGAYGSRLAYLDPTPNLDRLAEEGMLFENAFCTNSICTPSRACIMTGQYNHTNGVFDLNGRIDPENQHLAKEMKKAGYQTAMIGKWHLKAEPAAFDYYCVLPGQGKYFDPEFRVQGDKPWPKNTIKKEGMHSTDAITDITLKWFDEVREDDKPFFLMHHYKAPHDFFEYAPRYEEYLEEIAIPEPKNLWSQPKFGSLATRGADDEMMPFIGTSIGRRNPRRNYAKHYGVDSWLSDEDAKREAYNIYMKHYLRCVKGVDDNLARLFSKLEETGQMDNTVIIYTGDQGFMLGEHDYMDKRWMYDESQRMPFLVRYPKSIPAGSRSSAIVENVDYGPTMLAFAGVETPDYMQGKSFREICETGEEPEGWKQEAYYRYWMHMAHHDNPGHVGIRTKTHKLIYYYGVNYEGKLQTPPAWELYDLVNDPTEVVNQIDNPEYAEIATDLKQRLAELRERVGDDGSHYPAVEEVVQEFWDYSEEDRQKAIKISHEYSQAKQSGQETKLRK</sequence>
<keyword evidence="3" id="KW-0378">Hydrolase</keyword>
<keyword evidence="2 5" id="KW-0732">Signal</keyword>
<dbReference type="Pfam" id="PF00884">
    <property type="entry name" value="Sulfatase"/>
    <property type="match status" value="1"/>
</dbReference>
<evidence type="ECO:0000313" key="8">
    <source>
        <dbReference type="Proteomes" id="UP000225740"/>
    </source>
</evidence>
<dbReference type="Proteomes" id="UP000225740">
    <property type="component" value="Unassembled WGS sequence"/>
</dbReference>
<protein>
    <submittedName>
        <fullName evidence="7">Acetylglucosamine-6-sulfatase</fullName>
    </submittedName>
</protein>
<dbReference type="PANTHER" id="PTHR43108">
    <property type="entry name" value="N-ACETYLGLUCOSAMINE-6-SULFATASE FAMILY MEMBER"/>
    <property type="match status" value="1"/>
</dbReference>
<dbReference type="RefSeq" id="WP_099258587.1">
    <property type="nucleotide sequence ID" value="NZ_NIZW01000001.1"/>
</dbReference>
<feature type="domain" description="Sulfatase N-terminal" evidence="6">
    <location>
        <begin position="29"/>
        <end position="385"/>
    </location>
</feature>
<dbReference type="AlphaFoldDB" id="A0A2G1WCW0"/>
<reference evidence="7 8" key="1">
    <citation type="submission" date="2017-06" db="EMBL/GenBank/DDBJ databases">
        <title>Description of Rhodopirellula bahusiensis sp. nov.</title>
        <authorList>
            <person name="Kizina J."/>
            <person name="Harder J."/>
        </authorList>
    </citation>
    <scope>NUCLEOTIDE SEQUENCE [LARGE SCALE GENOMIC DNA]</scope>
    <source>
        <strain evidence="7 8">SWK21</strain>
    </source>
</reference>
<dbReference type="OrthoDB" id="237120at2"/>
<keyword evidence="8" id="KW-1185">Reference proteome</keyword>
<keyword evidence="4" id="KW-0325">Glycoprotein</keyword>
<dbReference type="Gene3D" id="3.40.720.10">
    <property type="entry name" value="Alkaline Phosphatase, subunit A"/>
    <property type="match status" value="1"/>
</dbReference>
<feature type="chain" id="PRO_5013793781" evidence="5">
    <location>
        <begin position="26"/>
        <end position="545"/>
    </location>
</feature>
<evidence type="ECO:0000259" key="6">
    <source>
        <dbReference type="Pfam" id="PF00884"/>
    </source>
</evidence>
<gene>
    <name evidence="7" type="ORF">CEE69_00350</name>
</gene>
<evidence type="ECO:0000256" key="5">
    <source>
        <dbReference type="SAM" id="SignalP"/>
    </source>
</evidence>
<evidence type="ECO:0000256" key="3">
    <source>
        <dbReference type="ARBA" id="ARBA00022801"/>
    </source>
</evidence>